<dbReference type="GO" id="GO:0032502">
    <property type="term" value="P:developmental process"/>
    <property type="evidence" value="ECO:0000318"/>
    <property type="project" value="GO_Central"/>
</dbReference>
<dbReference type="SUPFAM" id="SSF48592">
    <property type="entry name" value="GroEL equatorial domain-like"/>
    <property type="match status" value="1"/>
</dbReference>
<dbReference type="Pfam" id="PF00118">
    <property type="entry name" value="Cpn60_TCP1"/>
    <property type="match status" value="1"/>
</dbReference>
<dbReference type="Gene3D" id="3.50.7.10">
    <property type="entry name" value="GroEL"/>
    <property type="match status" value="1"/>
</dbReference>
<keyword evidence="4" id="KW-1185">Reference proteome</keyword>
<evidence type="ECO:0000256" key="2">
    <source>
        <dbReference type="SAM" id="MobiDB-lite"/>
    </source>
</evidence>
<dbReference type="RefSeq" id="XP_030834390.1">
    <property type="nucleotide sequence ID" value="XM_030978530.1"/>
</dbReference>
<dbReference type="InParanoid" id="A0A7M7NC18"/>
<dbReference type="Gene3D" id="3.30.260.10">
    <property type="entry name" value="TCP-1-like chaperonin intermediate domain"/>
    <property type="match status" value="1"/>
</dbReference>
<dbReference type="GO" id="GO:0006457">
    <property type="term" value="P:protein folding"/>
    <property type="evidence" value="ECO:0007669"/>
    <property type="project" value="InterPro"/>
</dbReference>
<dbReference type="InterPro" id="IPR002423">
    <property type="entry name" value="Cpn60/GroEL/TCP-1"/>
</dbReference>
<dbReference type="GO" id="GO:0016887">
    <property type="term" value="F:ATP hydrolysis activity"/>
    <property type="evidence" value="ECO:0007669"/>
    <property type="project" value="InterPro"/>
</dbReference>
<dbReference type="RefSeq" id="XP_030834388.1">
    <property type="nucleotide sequence ID" value="XM_030978528.1"/>
</dbReference>
<dbReference type="InterPro" id="IPR027410">
    <property type="entry name" value="TCP-1-like_intermed_sf"/>
</dbReference>
<reference evidence="4" key="1">
    <citation type="submission" date="2015-02" db="EMBL/GenBank/DDBJ databases">
        <title>Genome sequencing for Strongylocentrotus purpuratus.</title>
        <authorList>
            <person name="Murali S."/>
            <person name="Liu Y."/>
            <person name="Vee V."/>
            <person name="English A."/>
            <person name="Wang M."/>
            <person name="Skinner E."/>
            <person name="Han Y."/>
            <person name="Muzny D.M."/>
            <person name="Worley K.C."/>
            <person name="Gibbs R.A."/>
        </authorList>
    </citation>
    <scope>NUCLEOTIDE SEQUENCE</scope>
</reference>
<dbReference type="GO" id="GO:0005524">
    <property type="term" value="F:ATP binding"/>
    <property type="evidence" value="ECO:0007669"/>
    <property type="project" value="InterPro"/>
</dbReference>
<dbReference type="GO" id="GO:0005634">
    <property type="term" value="C:nucleus"/>
    <property type="evidence" value="ECO:0000318"/>
    <property type="project" value="GO_Central"/>
</dbReference>
<accession>A0A7M7NC18</accession>
<feature type="compositionally biased region" description="Basic and acidic residues" evidence="2">
    <location>
        <begin position="586"/>
        <end position="596"/>
    </location>
</feature>
<proteinExistence type="inferred from homology"/>
<dbReference type="AlphaFoldDB" id="A0A7M7NC18"/>
<dbReference type="Gene3D" id="1.10.560.10">
    <property type="entry name" value="GroEL-like equatorial domain"/>
    <property type="match status" value="1"/>
</dbReference>
<evidence type="ECO:0008006" key="5">
    <source>
        <dbReference type="Google" id="ProtNLM"/>
    </source>
</evidence>
<name>A0A7M7NC18_STRPU</name>
<dbReference type="GeneID" id="115921243"/>
<dbReference type="Proteomes" id="UP000007110">
    <property type="component" value="Unassembled WGS sequence"/>
</dbReference>
<dbReference type="OrthoDB" id="528704at2759"/>
<evidence type="ECO:0000313" key="4">
    <source>
        <dbReference type="Proteomes" id="UP000007110"/>
    </source>
</evidence>
<comment type="similarity">
    <text evidence="1">Belongs to the TCP-1 chaperonin family.</text>
</comment>
<feature type="compositionally biased region" description="Basic and acidic residues" evidence="2">
    <location>
        <begin position="554"/>
        <end position="568"/>
    </location>
</feature>
<dbReference type="InterPro" id="IPR002194">
    <property type="entry name" value="Chaperonin_TCP-1_CS"/>
</dbReference>
<dbReference type="GO" id="GO:1902636">
    <property type="term" value="C:kinociliary basal body"/>
    <property type="evidence" value="ECO:0000318"/>
    <property type="project" value="GO_Central"/>
</dbReference>
<evidence type="ECO:0000256" key="1">
    <source>
        <dbReference type="ARBA" id="ARBA00008020"/>
    </source>
</evidence>
<dbReference type="GO" id="GO:0051082">
    <property type="term" value="F:unfolded protein binding"/>
    <property type="evidence" value="ECO:0007669"/>
    <property type="project" value="InterPro"/>
</dbReference>
<feature type="region of interest" description="Disordered" evidence="2">
    <location>
        <begin position="554"/>
        <end position="597"/>
    </location>
</feature>
<sequence>MCAVSPGASMAYQTPKEQSHISSYDQQHPANIQALQAFKSIIKSCYGPQGHLKMIQNQCGGHVTLTSSSQRLLSTLSLSKPVLKMLSAAVEGHLKVYSDGGLHAALLACSLIEGCWETGLHPMMSVAVNEVMQDICKKTMMSSDIFRIPINVASMETLLSLVRSVIASKPGCGLVKQDLHLIASLVVQSFISSIPSVDHGQPLTIPEVQVIGVEGEMPSGSHILEGILIEAPDIPAFYTKDLQVPRIDSGRDAGCIRVVLFNISLSGDSEEYADVGFELSPGLTAEASNLQAMRDLVDQLVDTRVGLVACQKVIHPSIKRYLRQKGILSIDRLSIRHIRAVQQVTGAEILGSFSCAVPPSSFGYVTDIKHLVVFGKSYLHLQSTSSLCTLVLCNHTEQSLEEMKVIHVCEVAHHTLALTLSNPTAVPGAGCLNVILAHHIREQVSHVDESIWRDIGCSKTQFLQLAEKFASCLEAVSMATVHDDGSHLVTDSTSHHSWCIPREAMADSDWLMRLGRCGCGMKVANQLKNSSWSIVGNLKYGVYRKEKQAAKEASRTVEDSNSEQENHARNVLHPTCSNRTAVQDEMSGHEPSKSQDGDGTGLILDLFAVRFNSFCVAVDIANVVLRIGHTIEDIN</sequence>
<dbReference type="FunFam" id="1.10.560.10:FF:000065">
    <property type="entry name" value="Predicted protein"/>
    <property type="match status" value="1"/>
</dbReference>
<dbReference type="SUPFAM" id="SSF52029">
    <property type="entry name" value="GroEL apical domain-like"/>
    <property type="match status" value="1"/>
</dbReference>
<dbReference type="InterPro" id="IPR027409">
    <property type="entry name" value="GroEL-like_apical_dom_sf"/>
</dbReference>
<dbReference type="InterPro" id="IPR028790">
    <property type="entry name" value="MKKS"/>
</dbReference>
<dbReference type="GO" id="GO:0051131">
    <property type="term" value="P:chaperone-mediated protein complex assembly"/>
    <property type="evidence" value="ECO:0000318"/>
    <property type="project" value="GO_Central"/>
</dbReference>
<dbReference type="EnsemblMetazoa" id="XM_030978530">
    <property type="protein sequence ID" value="XP_030834390"/>
    <property type="gene ID" value="LOC115921243"/>
</dbReference>
<dbReference type="OMA" id="DHICILY"/>
<evidence type="ECO:0000313" key="3">
    <source>
        <dbReference type="EnsemblMetazoa" id="XP_030834390"/>
    </source>
</evidence>
<dbReference type="PANTHER" id="PTHR46787:SF1">
    <property type="entry name" value="MOLECULAR CHAPERONE MKKS"/>
    <property type="match status" value="1"/>
</dbReference>
<protein>
    <recommendedName>
        <fullName evidence="5">McKusick-Kaufman syndrome</fullName>
    </recommendedName>
</protein>
<dbReference type="PROSITE" id="PS00750">
    <property type="entry name" value="TCP1_1"/>
    <property type="match status" value="1"/>
</dbReference>
<dbReference type="GO" id="GO:0005737">
    <property type="term" value="C:cytoplasm"/>
    <property type="evidence" value="ECO:0000318"/>
    <property type="project" value="GO_Central"/>
</dbReference>
<dbReference type="KEGG" id="spu:115921243"/>
<dbReference type="GO" id="GO:0060271">
    <property type="term" value="P:cilium assembly"/>
    <property type="evidence" value="ECO:0000318"/>
    <property type="project" value="GO_Central"/>
</dbReference>
<dbReference type="PANTHER" id="PTHR46787">
    <property type="entry name" value="SYNDROMES PUTATIVE CHAPERONIN-RELATED"/>
    <property type="match status" value="1"/>
</dbReference>
<dbReference type="EnsemblMetazoa" id="XM_030978528">
    <property type="protein sequence ID" value="XP_030834388"/>
    <property type="gene ID" value="LOC115921243"/>
</dbReference>
<reference evidence="3" key="2">
    <citation type="submission" date="2021-01" db="UniProtKB">
        <authorList>
            <consortium name="EnsemblMetazoa"/>
        </authorList>
    </citation>
    <scope>IDENTIFICATION</scope>
</reference>
<organism evidence="3 4">
    <name type="scientific">Strongylocentrotus purpuratus</name>
    <name type="common">Purple sea urchin</name>
    <dbReference type="NCBI Taxonomy" id="7668"/>
    <lineage>
        <taxon>Eukaryota</taxon>
        <taxon>Metazoa</taxon>
        <taxon>Echinodermata</taxon>
        <taxon>Eleutherozoa</taxon>
        <taxon>Echinozoa</taxon>
        <taxon>Echinoidea</taxon>
        <taxon>Euechinoidea</taxon>
        <taxon>Echinacea</taxon>
        <taxon>Camarodonta</taxon>
        <taxon>Echinidea</taxon>
        <taxon>Strongylocentrotidae</taxon>
        <taxon>Strongylocentrotus</taxon>
    </lineage>
</organism>
<dbReference type="InterPro" id="IPR027413">
    <property type="entry name" value="GROEL-like_equatorial_sf"/>
</dbReference>